<evidence type="ECO:0000313" key="1">
    <source>
        <dbReference type="EMBL" id="KAK2160271.1"/>
    </source>
</evidence>
<reference evidence="1" key="1">
    <citation type="journal article" date="2023" name="Mol. Biol. Evol.">
        <title>Third-Generation Sequencing Reveals the Adaptive Role of the Epigenome in Three Deep-Sea Polychaetes.</title>
        <authorList>
            <person name="Perez M."/>
            <person name="Aroh O."/>
            <person name="Sun Y."/>
            <person name="Lan Y."/>
            <person name="Juniper S.K."/>
            <person name="Young C.R."/>
            <person name="Angers B."/>
            <person name="Qian P.Y."/>
        </authorList>
    </citation>
    <scope>NUCLEOTIDE SEQUENCE</scope>
    <source>
        <strain evidence="1">P08H-3</strain>
    </source>
</reference>
<sequence>METCLSAGVKFILCDVYEQTDHYCPDVLDDHGLLQWNIIKMILPADAPTVGEEDRDYFVSCVQALSPALRTVHQHYLDISEDSIHRYLLWMSEPEAIKRSIQLARMDTRIGIIHALLLCTSVMERSLGDLYLLKGKQCPSMLKDLLVTNELRQVLGYLP</sequence>
<gene>
    <name evidence="1" type="ORF">LSH36_137g06096</name>
</gene>
<name>A0AAD9N9S2_9ANNE</name>
<dbReference type="AlphaFoldDB" id="A0AAD9N9S2"/>
<dbReference type="EMBL" id="JAODUP010000137">
    <property type="protein sequence ID" value="KAK2160271.1"/>
    <property type="molecule type" value="Genomic_DNA"/>
</dbReference>
<comment type="caution">
    <text evidence="1">The sequence shown here is derived from an EMBL/GenBank/DDBJ whole genome shotgun (WGS) entry which is preliminary data.</text>
</comment>
<dbReference type="Proteomes" id="UP001208570">
    <property type="component" value="Unassembled WGS sequence"/>
</dbReference>
<organism evidence="1 2">
    <name type="scientific">Paralvinella palmiformis</name>
    <dbReference type="NCBI Taxonomy" id="53620"/>
    <lineage>
        <taxon>Eukaryota</taxon>
        <taxon>Metazoa</taxon>
        <taxon>Spiralia</taxon>
        <taxon>Lophotrochozoa</taxon>
        <taxon>Annelida</taxon>
        <taxon>Polychaeta</taxon>
        <taxon>Sedentaria</taxon>
        <taxon>Canalipalpata</taxon>
        <taxon>Terebellida</taxon>
        <taxon>Terebelliformia</taxon>
        <taxon>Alvinellidae</taxon>
        <taxon>Paralvinella</taxon>
    </lineage>
</organism>
<protein>
    <submittedName>
        <fullName evidence="1">Uncharacterized protein</fullName>
    </submittedName>
</protein>
<proteinExistence type="predicted"/>
<feature type="non-terminal residue" evidence="1">
    <location>
        <position position="1"/>
    </location>
</feature>
<keyword evidence="2" id="KW-1185">Reference proteome</keyword>
<evidence type="ECO:0000313" key="2">
    <source>
        <dbReference type="Proteomes" id="UP001208570"/>
    </source>
</evidence>
<accession>A0AAD9N9S2</accession>